<feature type="domain" description="Helicase C-terminal" evidence="4">
    <location>
        <begin position="361"/>
        <end position="546"/>
    </location>
</feature>
<dbReference type="InterPro" id="IPR011545">
    <property type="entry name" value="DEAD/DEAH_box_helicase_dom"/>
</dbReference>
<dbReference type="InterPro" id="IPR036388">
    <property type="entry name" value="WH-like_DNA-bd_sf"/>
</dbReference>
<accession>A0A2G5B786</accession>
<evidence type="ECO:0000313" key="6">
    <source>
        <dbReference type="Proteomes" id="UP000242474"/>
    </source>
</evidence>
<dbReference type="Gene3D" id="3.40.50.300">
    <property type="entry name" value="P-loop containing nucleotide triphosphate hydrolases"/>
    <property type="match status" value="2"/>
</dbReference>
<dbReference type="InterPro" id="IPR001650">
    <property type="entry name" value="Helicase_C-like"/>
</dbReference>
<dbReference type="GO" id="GO:0003676">
    <property type="term" value="F:nucleic acid binding"/>
    <property type="evidence" value="ECO:0007669"/>
    <property type="project" value="InterPro"/>
</dbReference>
<dbReference type="PANTHER" id="PTHR47835">
    <property type="entry name" value="HFM1, ATP DEPENDENT DNA HELICASE HOMOLOG"/>
    <property type="match status" value="1"/>
</dbReference>
<dbReference type="Pfam" id="PF00271">
    <property type="entry name" value="Helicase_C"/>
    <property type="match status" value="1"/>
</dbReference>
<dbReference type="PANTHER" id="PTHR47835:SF3">
    <property type="entry name" value="HELICASE FOR MEIOSIS 1"/>
    <property type="match status" value="1"/>
</dbReference>
<dbReference type="SMART" id="SM00487">
    <property type="entry name" value="DEXDc"/>
    <property type="match status" value="1"/>
</dbReference>
<feature type="domain" description="Helicase ATP-binding" evidence="3">
    <location>
        <begin position="135"/>
        <end position="317"/>
    </location>
</feature>
<dbReference type="GO" id="GO:0043138">
    <property type="term" value="F:3'-5' DNA helicase activity"/>
    <property type="evidence" value="ECO:0007669"/>
    <property type="project" value="UniProtKB-EC"/>
</dbReference>
<dbReference type="SUPFAM" id="SSF52540">
    <property type="entry name" value="P-loop containing nucleoside triphosphate hydrolases"/>
    <property type="match status" value="1"/>
</dbReference>
<dbReference type="GO" id="GO:0005524">
    <property type="term" value="F:ATP binding"/>
    <property type="evidence" value="ECO:0007669"/>
    <property type="project" value="UniProtKB-KW"/>
</dbReference>
<dbReference type="OrthoDB" id="5575at2759"/>
<keyword evidence="6" id="KW-1185">Reference proteome</keyword>
<reference evidence="5 6" key="1">
    <citation type="journal article" date="2015" name="Genome Biol. Evol.">
        <title>Phylogenomic analyses indicate that early fungi evolved digesting cell walls of algal ancestors of land plants.</title>
        <authorList>
            <person name="Chang Y."/>
            <person name="Wang S."/>
            <person name="Sekimoto S."/>
            <person name="Aerts A.L."/>
            <person name="Choi C."/>
            <person name="Clum A."/>
            <person name="LaButti K.M."/>
            <person name="Lindquist E.A."/>
            <person name="Yee Ngan C."/>
            <person name="Ohm R.A."/>
            <person name="Salamov A.A."/>
            <person name="Grigoriev I.V."/>
            <person name="Spatafora J.W."/>
            <person name="Berbee M.L."/>
        </authorList>
    </citation>
    <scope>NUCLEOTIDE SEQUENCE [LARGE SCALE GENOMIC DNA]</scope>
    <source>
        <strain evidence="5 6">NRRL 1564</strain>
    </source>
</reference>
<dbReference type="InterPro" id="IPR014001">
    <property type="entry name" value="Helicase_ATP-bd"/>
</dbReference>
<proteinExistence type="predicted"/>
<organism evidence="5 6">
    <name type="scientific">Coemansia reversa (strain ATCC 12441 / NRRL 1564)</name>
    <dbReference type="NCBI Taxonomy" id="763665"/>
    <lineage>
        <taxon>Eukaryota</taxon>
        <taxon>Fungi</taxon>
        <taxon>Fungi incertae sedis</taxon>
        <taxon>Zoopagomycota</taxon>
        <taxon>Kickxellomycotina</taxon>
        <taxon>Kickxellomycetes</taxon>
        <taxon>Kickxellales</taxon>
        <taxon>Kickxellaceae</taxon>
        <taxon>Coemansia</taxon>
    </lineage>
</organism>
<dbReference type="Gene3D" id="1.10.10.10">
    <property type="entry name" value="Winged helix-like DNA-binding domain superfamily/Winged helix DNA-binding domain"/>
    <property type="match status" value="1"/>
</dbReference>
<dbReference type="STRING" id="763665.A0A2G5B786"/>
<dbReference type="GO" id="GO:0016787">
    <property type="term" value="F:hydrolase activity"/>
    <property type="evidence" value="ECO:0007669"/>
    <property type="project" value="UniProtKB-KW"/>
</dbReference>
<sequence length="656" mass="71966">MSRNKRSNQICVSSEDDVAKEDDDVFLNEAFGFFARRAHRRQLSPPQIETTSKYFGCKRQRLQPGAEQTSRMPTPCQTLLSISQTTQPIVSPLLRPSQVNPESTSGMVPVSALPPEFATAYSFSHFNKLQSACFADLFATNANLVVSAPTASGKTVLMEIALCRLFQSHASRKCYKALYLAPLKALCAEKAADWGARFRLAGLHCAEATSDNDLGADVDVSRLTHMLQEAQIVCATPEKWMSLIRGSDSNLSILNTIELVLIDECHMVGTSRGAFLELSVSAIRMQNRQARIIAVSATIGNIGDISQWLCIYNNRGPEPHTTPAKTLIFGDEYRPVPLSKIVLGFECKAAYYKFQRSFDYKLPGIINSHCSGQQVLVFCSTRGSAQDLCRFLTHNIGQLVHRPAPIHLTAAFTNQLLNGSVPLGIAFHHSGLSAEDRSRIEQLFSSRSVKILCSTSTLGVGINLPASTVIIKGTKGYTDSGYEEYLSSEVLQFIGRAGRPQFGANGKAIILTETSQVGFYRSLVTGQDILESSLLAQVPRAIMHGIYKCDFLTINDAAKWLQFSFLAVRINKNPAIYGISVKHSNTDAESLCKDIVSKELHCLCQAGMISFTNHVYNTTALGECVAKHNVDPIPMADILANLPQSPSYYQVDKKAC</sequence>
<dbReference type="SMART" id="SM00490">
    <property type="entry name" value="HELICc"/>
    <property type="match status" value="1"/>
</dbReference>
<protein>
    <submittedName>
        <fullName evidence="5">P-loop containing nucleoside triphosphate hydrolase protein</fullName>
    </submittedName>
</protein>
<evidence type="ECO:0000313" key="5">
    <source>
        <dbReference type="EMBL" id="PIA14860.1"/>
    </source>
</evidence>
<dbReference type="PROSITE" id="PS51194">
    <property type="entry name" value="HELICASE_CTER"/>
    <property type="match status" value="1"/>
</dbReference>
<evidence type="ECO:0000256" key="2">
    <source>
        <dbReference type="ARBA" id="ARBA00022840"/>
    </source>
</evidence>
<gene>
    <name evidence="5" type="ORF">COEREDRAFT_88381</name>
</gene>
<dbReference type="PROSITE" id="PS51192">
    <property type="entry name" value="HELICASE_ATP_BIND_1"/>
    <property type="match status" value="1"/>
</dbReference>
<evidence type="ECO:0000256" key="1">
    <source>
        <dbReference type="ARBA" id="ARBA00022741"/>
    </source>
</evidence>
<dbReference type="CDD" id="cd18795">
    <property type="entry name" value="SF2_C_Ski2"/>
    <property type="match status" value="1"/>
</dbReference>
<evidence type="ECO:0000259" key="3">
    <source>
        <dbReference type="PROSITE" id="PS51192"/>
    </source>
</evidence>
<keyword evidence="5" id="KW-0378">Hydrolase</keyword>
<dbReference type="InterPro" id="IPR027417">
    <property type="entry name" value="P-loop_NTPase"/>
</dbReference>
<dbReference type="AlphaFoldDB" id="A0A2G5B786"/>
<name>A0A2G5B786_COERN</name>
<keyword evidence="2" id="KW-0067">ATP-binding</keyword>
<dbReference type="EMBL" id="KZ303512">
    <property type="protein sequence ID" value="PIA14860.1"/>
    <property type="molecule type" value="Genomic_DNA"/>
</dbReference>
<evidence type="ECO:0000259" key="4">
    <source>
        <dbReference type="PROSITE" id="PS51194"/>
    </source>
</evidence>
<dbReference type="Pfam" id="PF00270">
    <property type="entry name" value="DEAD"/>
    <property type="match status" value="1"/>
</dbReference>
<dbReference type="Proteomes" id="UP000242474">
    <property type="component" value="Unassembled WGS sequence"/>
</dbReference>
<dbReference type="InterPro" id="IPR052247">
    <property type="entry name" value="Meiotic_Crossover_Helicase"/>
</dbReference>
<keyword evidence="1" id="KW-0547">Nucleotide-binding</keyword>